<feature type="domain" description="CBS" evidence="2">
    <location>
        <begin position="24"/>
        <end position="87"/>
    </location>
</feature>
<dbReference type="SUPFAM" id="SSF54631">
    <property type="entry name" value="CBS-domain pair"/>
    <property type="match status" value="1"/>
</dbReference>
<proteinExistence type="predicted"/>
<name>A0ABU2FFB8_9EURY</name>
<dbReference type="PROSITE" id="PS51371">
    <property type="entry name" value="CBS"/>
    <property type="match status" value="1"/>
</dbReference>
<reference evidence="3 4" key="1">
    <citation type="submission" date="2022-06" db="EMBL/GenBank/DDBJ databases">
        <title>Haloarcula sp. a new haloarchaeum isolate from saline soil.</title>
        <authorList>
            <person name="Strakova D."/>
            <person name="Galisteo C."/>
            <person name="Sanchez-Porro C."/>
            <person name="Ventosa A."/>
        </authorList>
    </citation>
    <scope>NUCLEOTIDE SEQUENCE [LARGE SCALE GENOMIC DNA]</scope>
    <source>
        <strain evidence="3 4">S1CR25-12</strain>
    </source>
</reference>
<comment type="caution">
    <text evidence="3">The sequence shown here is derived from an EMBL/GenBank/DDBJ whole genome shotgun (WGS) entry which is preliminary data.</text>
</comment>
<dbReference type="Proteomes" id="UP001259659">
    <property type="component" value="Unassembled WGS sequence"/>
</dbReference>
<dbReference type="InterPro" id="IPR000644">
    <property type="entry name" value="CBS_dom"/>
</dbReference>
<evidence type="ECO:0000313" key="4">
    <source>
        <dbReference type="Proteomes" id="UP001259659"/>
    </source>
</evidence>
<dbReference type="InterPro" id="IPR046342">
    <property type="entry name" value="CBS_dom_sf"/>
</dbReference>
<dbReference type="SMART" id="SM00116">
    <property type="entry name" value="CBS"/>
    <property type="match status" value="1"/>
</dbReference>
<sequence>MRLPRERFVTGSNRSDLRMRVEQLVREGVASVGRDAPVRESAETMFDRAVGSVVVVDERAPVGEKGELVGILTLDDVFAHLAGESARVAAPCDDVPNAIRSACPG</sequence>
<dbReference type="EMBL" id="JAMQON010000005">
    <property type="protein sequence ID" value="MDS0260954.1"/>
    <property type="molecule type" value="Genomic_DNA"/>
</dbReference>
<dbReference type="Gene3D" id="3.10.580.10">
    <property type="entry name" value="CBS-domain"/>
    <property type="match status" value="1"/>
</dbReference>
<organism evidence="3 4">
    <name type="scientific">Haloarcula saliterrae</name>
    <dbReference type="NCBI Taxonomy" id="2950534"/>
    <lineage>
        <taxon>Archaea</taxon>
        <taxon>Methanobacteriati</taxon>
        <taxon>Methanobacteriota</taxon>
        <taxon>Stenosarchaea group</taxon>
        <taxon>Halobacteria</taxon>
        <taxon>Halobacteriales</taxon>
        <taxon>Haloarculaceae</taxon>
        <taxon>Haloarcula</taxon>
    </lineage>
</organism>
<accession>A0ABU2FFB8</accession>
<dbReference type="Pfam" id="PF00571">
    <property type="entry name" value="CBS"/>
    <property type="match status" value="1"/>
</dbReference>
<dbReference type="RefSeq" id="WP_310920732.1">
    <property type="nucleotide sequence ID" value="NZ_JAMQON010000005.1"/>
</dbReference>
<gene>
    <name evidence="3" type="ORF">NDI56_16250</name>
</gene>
<evidence type="ECO:0000259" key="2">
    <source>
        <dbReference type="PROSITE" id="PS51371"/>
    </source>
</evidence>
<protein>
    <submittedName>
        <fullName evidence="3">CBS domain-containing protein</fullName>
    </submittedName>
</protein>
<keyword evidence="4" id="KW-1185">Reference proteome</keyword>
<evidence type="ECO:0000256" key="1">
    <source>
        <dbReference type="PROSITE-ProRule" id="PRU00703"/>
    </source>
</evidence>
<evidence type="ECO:0000313" key="3">
    <source>
        <dbReference type="EMBL" id="MDS0260954.1"/>
    </source>
</evidence>
<keyword evidence="1" id="KW-0129">CBS domain</keyword>